<dbReference type="Proteomes" id="UP000886885">
    <property type="component" value="Chromosome 7D"/>
</dbReference>
<name>A0A8X7ZJI7_POPTO</name>
<sequence>MGSLEEERLVQMVRDFIESESSAAPTFTASSNCLSINQVKYLTLQEILGIVTEAEAEVLETLLKHIRSKNDAEKTTSKKLWLVKRLKMDGFNASLCQTSWVTSLGCPAEKKPAMPCDYTLKRVLGVDKDPLSLEIMETRHWLLGDYEYIDITLEDEIGGAMRLIVDLDFRSQFELARPTPFYKELTDTLPLFFVGSEDKLHKIISLLCSAAKQSLKERGLHLPPWRTSTYMQSKWLSRTCKVASATDIGYSNRENREAKNGYSSMWSPPMVKPKRRGWGGGSGGSGLSSQPL</sequence>
<reference evidence="2" key="1">
    <citation type="journal article" date="2020" name="bioRxiv">
        <title>Hybrid origin of Populus tomentosa Carr. identified through genome sequencing and phylogenomic analysis.</title>
        <authorList>
            <person name="An X."/>
            <person name="Gao K."/>
            <person name="Chen Z."/>
            <person name="Li J."/>
            <person name="Yang X."/>
            <person name="Yang X."/>
            <person name="Zhou J."/>
            <person name="Guo T."/>
            <person name="Zhao T."/>
            <person name="Huang S."/>
            <person name="Miao D."/>
            <person name="Khan W.U."/>
            <person name="Rao P."/>
            <person name="Ye M."/>
            <person name="Lei B."/>
            <person name="Liao W."/>
            <person name="Wang J."/>
            <person name="Ji L."/>
            <person name="Li Y."/>
            <person name="Guo B."/>
            <person name="Mustafa N.S."/>
            <person name="Li S."/>
            <person name="Yun Q."/>
            <person name="Keller S.R."/>
            <person name="Mao J."/>
            <person name="Zhang R."/>
            <person name="Strauss S.H."/>
        </authorList>
    </citation>
    <scope>NUCLEOTIDE SEQUENCE</scope>
    <source>
        <strain evidence="2">GM15</strain>
        <tissue evidence="2">Leaf</tissue>
    </source>
</reference>
<dbReference type="OrthoDB" id="691424at2759"/>
<dbReference type="Pfam" id="PF04720">
    <property type="entry name" value="PDDEXK_6"/>
    <property type="match status" value="1"/>
</dbReference>
<comment type="caution">
    <text evidence="2">The sequence shown here is derived from an EMBL/GenBank/DDBJ whole genome shotgun (WGS) entry which is preliminary data.</text>
</comment>
<evidence type="ECO:0000256" key="1">
    <source>
        <dbReference type="SAM" id="MobiDB-lite"/>
    </source>
</evidence>
<dbReference type="EMBL" id="JAAWWB010000014">
    <property type="protein sequence ID" value="KAG6767448.1"/>
    <property type="molecule type" value="Genomic_DNA"/>
</dbReference>
<feature type="region of interest" description="Disordered" evidence="1">
    <location>
        <begin position="259"/>
        <end position="292"/>
    </location>
</feature>
<dbReference type="NCBIfam" id="TIGR01615">
    <property type="entry name" value="A_thal_3542"/>
    <property type="match status" value="1"/>
</dbReference>
<dbReference type="InterPro" id="IPR006502">
    <property type="entry name" value="PDDEXK-like"/>
</dbReference>
<gene>
    <name evidence="2" type="ORF">POTOM_028653</name>
</gene>
<proteinExistence type="predicted"/>
<keyword evidence="3" id="KW-1185">Reference proteome</keyword>
<evidence type="ECO:0000313" key="2">
    <source>
        <dbReference type="EMBL" id="KAG6767448.1"/>
    </source>
</evidence>
<dbReference type="AlphaFoldDB" id="A0A8X7ZJI7"/>
<evidence type="ECO:0008006" key="4">
    <source>
        <dbReference type="Google" id="ProtNLM"/>
    </source>
</evidence>
<protein>
    <recommendedName>
        <fullName evidence="4">DUF506 family protein</fullName>
    </recommendedName>
</protein>
<accession>A0A8X7ZJI7</accession>
<evidence type="ECO:0000313" key="3">
    <source>
        <dbReference type="Proteomes" id="UP000886885"/>
    </source>
</evidence>
<organism evidence="2 3">
    <name type="scientific">Populus tomentosa</name>
    <name type="common">Chinese white poplar</name>
    <dbReference type="NCBI Taxonomy" id="118781"/>
    <lineage>
        <taxon>Eukaryota</taxon>
        <taxon>Viridiplantae</taxon>
        <taxon>Streptophyta</taxon>
        <taxon>Embryophyta</taxon>
        <taxon>Tracheophyta</taxon>
        <taxon>Spermatophyta</taxon>
        <taxon>Magnoliopsida</taxon>
        <taxon>eudicotyledons</taxon>
        <taxon>Gunneridae</taxon>
        <taxon>Pentapetalae</taxon>
        <taxon>rosids</taxon>
        <taxon>fabids</taxon>
        <taxon>Malpighiales</taxon>
        <taxon>Salicaceae</taxon>
        <taxon>Saliceae</taxon>
        <taxon>Populus</taxon>
    </lineage>
</organism>
<dbReference type="PANTHER" id="PTHR31579">
    <property type="entry name" value="OS03G0796600 PROTEIN"/>
    <property type="match status" value="1"/>
</dbReference>
<dbReference type="PANTHER" id="PTHR31579:SF34">
    <property type="entry name" value="T14N5.3 PROTEIN"/>
    <property type="match status" value="1"/>
</dbReference>